<dbReference type="InterPro" id="IPR019587">
    <property type="entry name" value="Polyketide_cyclase/dehydratase"/>
</dbReference>
<accession>A0A6J6F220</accession>
<proteinExistence type="predicted"/>
<protein>
    <submittedName>
        <fullName evidence="1">Unannotated protein</fullName>
    </submittedName>
</protein>
<dbReference type="Pfam" id="PF10604">
    <property type="entry name" value="Polyketide_cyc2"/>
    <property type="match status" value="1"/>
</dbReference>
<dbReference type="EMBL" id="CAEZTG010000264">
    <property type="protein sequence ID" value="CAB4582801.1"/>
    <property type="molecule type" value="Genomic_DNA"/>
</dbReference>
<dbReference type="InterPro" id="IPR023393">
    <property type="entry name" value="START-like_dom_sf"/>
</dbReference>
<organism evidence="1">
    <name type="scientific">freshwater metagenome</name>
    <dbReference type="NCBI Taxonomy" id="449393"/>
    <lineage>
        <taxon>unclassified sequences</taxon>
        <taxon>metagenomes</taxon>
        <taxon>ecological metagenomes</taxon>
    </lineage>
</organism>
<dbReference type="Gene3D" id="3.30.530.20">
    <property type="match status" value="1"/>
</dbReference>
<dbReference type="CDD" id="cd07821">
    <property type="entry name" value="PYR_PYL_RCAR_like"/>
    <property type="match status" value="1"/>
</dbReference>
<gene>
    <name evidence="1" type="ORF">UFOPK1603_01897</name>
</gene>
<dbReference type="SUPFAM" id="SSF55961">
    <property type="entry name" value="Bet v1-like"/>
    <property type="match status" value="1"/>
</dbReference>
<name>A0A6J6F220_9ZZZZ</name>
<sequence length="149" mass="16090">MGKHSYDIEAVSIAPIELVFEVIADAPGWSRWNKSIGRASWEVEGDPAPWGIGAVRALGAKSGPLSKERIVEFNAPTHQAYVIVSGPMPVKGYRADVRLTSTPDGGTHISWKGSWTTRVPGVSGFLTKMVRGFATGAAREAERLQKETN</sequence>
<evidence type="ECO:0000313" key="1">
    <source>
        <dbReference type="EMBL" id="CAB4582801.1"/>
    </source>
</evidence>
<reference evidence="1" key="1">
    <citation type="submission" date="2020-05" db="EMBL/GenBank/DDBJ databases">
        <authorList>
            <person name="Chiriac C."/>
            <person name="Salcher M."/>
            <person name="Ghai R."/>
            <person name="Kavagutti S V."/>
        </authorList>
    </citation>
    <scope>NUCLEOTIDE SEQUENCE</scope>
</reference>
<dbReference type="AlphaFoldDB" id="A0A6J6F220"/>